<dbReference type="EMBL" id="JADWDJ010000007">
    <property type="protein sequence ID" value="KAG5278333.1"/>
    <property type="molecule type" value="Genomic_DNA"/>
</dbReference>
<gene>
    <name evidence="1" type="ORF">AALO_G00097800</name>
</gene>
<sequence length="86" mass="9415">MDVNGGKYDGRCVVRTAALRTLSAFWNIPNVCHFHTEEVLSPQESSLASGLHQLSRAMSVCLDGTTCYLMMSDSHGCCLQRGSPHK</sequence>
<accession>A0AAV6GT85</accession>
<dbReference type="AlphaFoldDB" id="A0AAV6GT85"/>
<organism evidence="1 2">
    <name type="scientific">Alosa alosa</name>
    <name type="common">allis shad</name>
    <dbReference type="NCBI Taxonomy" id="278164"/>
    <lineage>
        <taxon>Eukaryota</taxon>
        <taxon>Metazoa</taxon>
        <taxon>Chordata</taxon>
        <taxon>Craniata</taxon>
        <taxon>Vertebrata</taxon>
        <taxon>Euteleostomi</taxon>
        <taxon>Actinopterygii</taxon>
        <taxon>Neopterygii</taxon>
        <taxon>Teleostei</taxon>
        <taxon>Clupei</taxon>
        <taxon>Clupeiformes</taxon>
        <taxon>Clupeoidei</taxon>
        <taxon>Clupeidae</taxon>
        <taxon>Alosa</taxon>
    </lineage>
</organism>
<evidence type="ECO:0000313" key="1">
    <source>
        <dbReference type="EMBL" id="KAG5278333.1"/>
    </source>
</evidence>
<reference evidence="1" key="1">
    <citation type="submission" date="2020-10" db="EMBL/GenBank/DDBJ databases">
        <title>Chromosome-scale genome assembly of the Allis shad, Alosa alosa.</title>
        <authorList>
            <person name="Margot Z."/>
            <person name="Christophe K."/>
            <person name="Cabau C."/>
            <person name="Louis A."/>
            <person name="Berthelot C."/>
            <person name="Parey E."/>
            <person name="Roest Crollius H."/>
            <person name="Montfort J."/>
            <person name="Robinson-Rechavi M."/>
            <person name="Bucao C."/>
            <person name="Bouchez O."/>
            <person name="Gislard M."/>
            <person name="Lluch J."/>
            <person name="Milhes M."/>
            <person name="Lampietro C."/>
            <person name="Lopez Roques C."/>
            <person name="Donnadieu C."/>
            <person name="Braasch I."/>
            <person name="Desvignes T."/>
            <person name="Postlethwait J."/>
            <person name="Bobe J."/>
            <person name="Guiguen Y."/>
        </authorList>
    </citation>
    <scope>NUCLEOTIDE SEQUENCE</scope>
    <source>
        <strain evidence="1">M-15738</strain>
        <tissue evidence="1">Blood</tissue>
    </source>
</reference>
<comment type="caution">
    <text evidence="1">The sequence shown here is derived from an EMBL/GenBank/DDBJ whole genome shotgun (WGS) entry which is preliminary data.</text>
</comment>
<name>A0AAV6GT85_9TELE</name>
<protein>
    <submittedName>
        <fullName evidence="1">Uncharacterized protein</fullName>
    </submittedName>
</protein>
<dbReference type="Proteomes" id="UP000823561">
    <property type="component" value="Chromosome 7"/>
</dbReference>
<proteinExistence type="predicted"/>
<keyword evidence="2" id="KW-1185">Reference proteome</keyword>
<evidence type="ECO:0000313" key="2">
    <source>
        <dbReference type="Proteomes" id="UP000823561"/>
    </source>
</evidence>